<sequence length="1157" mass="126875">MPLIRFQVRNEFRLGDAELHRGASKEEPKAILDGVAVAGLVGILRQLGDLAEFAADVFHDLHENIMATAARSHRTITRVQRIEAALPSLEKSVLAQTSHIHFAYTPGMLLILKKGSRRRSGELRRAVSISQHYSRLEFVSPDTDERSFAADTVSTSNMRSKSNLSNQSLSFDSELGSNYAERVLDVSSVGAEELEHSKASTSKLETWYNDAHDPIVPDGQSLKGADDDLRYRSLQERAECGTSSVTWDEKTEIVRPISPQVESVSQGGEQAPESMPVSLDQSKLEEGATSFANVDQDDIVFEVENIPQTFSSGKHYEELTSETDNYMDALNNIESEIETDSECQTKRELELQFDFKNSGVEPEAGGTDEVAPQISESYNVESSVASYSSLSKEMDPNSTTSVFSESLTHAQPPQVGIMASTLDCSVNTSLYEDVSRLNGFESVNDHLPTESGISNSHGNKIIDDSCIFQESPKNSDIPSVKFWTNGGLLGLEPSKPPDFVVSNAASQNSAPGSGTGTGTCSLSHHAVMPKLHHDAVEESTTLVQSFEQTEQNSTTQAKREQAASQNSAPGTSTGTGTCNLSHHVVMPKLHHDAVEESTTLVKSFEQTEENSTTLAKREQSPDGISLSDFHNLPPDQFSGRARSVQPEHSTFQHDKRDENMSAKQNSSVSITAVSETQPENLKDLPPSSIFSHTDGVELPAISNTMVQANEVSQNNTALTSGLSGLTQRFLLNGLGRKTSLVHGHSDSSEPASTDPKESQIEQKKWQSGIATQASHGSSPKEQPPLGSSENLTSSPPLEHMKISFHPINGMETSKLKLEFPNGHQFFHESDQDMFPSFQLLPETVEMHDMDSESDDDTFYRSSLYPSDDLLSLRSESSSENWESTEIAGSKDDDIYDALRQVPSAASISGSFGLEGMSDQITNLEYEFIRSNAENGIGTLESGPLPDIPSFDVVNSESSGHQGDSEPTDLLDSALQHPNELPPPPPLPPLQWRMMRHGFVFAEDKQEMISEGDRQLNDMQVEMSDTAQFKLLRPRKPRISDADGQPNDLRVQAAVASFELKRDQPNKTHNEEVTAAPMRLEDSREPNQSFNGKDLDEREDLLHQIRTKSFNLRRTAPTRSSSTASEPTSNVKVSAILEKANAIRQAFAGGDDENWSDG</sequence>
<accession>A0ACC2K5S6</accession>
<keyword evidence="2" id="KW-1185">Reference proteome</keyword>
<evidence type="ECO:0000313" key="2">
    <source>
        <dbReference type="Proteomes" id="UP001234297"/>
    </source>
</evidence>
<organism evidence="1 2">
    <name type="scientific">Persea americana</name>
    <name type="common">Avocado</name>
    <dbReference type="NCBI Taxonomy" id="3435"/>
    <lineage>
        <taxon>Eukaryota</taxon>
        <taxon>Viridiplantae</taxon>
        <taxon>Streptophyta</taxon>
        <taxon>Embryophyta</taxon>
        <taxon>Tracheophyta</taxon>
        <taxon>Spermatophyta</taxon>
        <taxon>Magnoliopsida</taxon>
        <taxon>Magnoliidae</taxon>
        <taxon>Laurales</taxon>
        <taxon>Lauraceae</taxon>
        <taxon>Persea</taxon>
    </lineage>
</organism>
<proteinExistence type="predicted"/>
<dbReference type="Proteomes" id="UP001234297">
    <property type="component" value="Chromosome 12"/>
</dbReference>
<name>A0ACC2K5S6_PERAE</name>
<comment type="caution">
    <text evidence="1">The sequence shown here is derived from an EMBL/GenBank/DDBJ whole genome shotgun (WGS) entry which is preliminary data.</text>
</comment>
<dbReference type="EMBL" id="CM056820">
    <property type="protein sequence ID" value="KAJ8616478.1"/>
    <property type="molecule type" value="Genomic_DNA"/>
</dbReference>
<gene>
    <name evidence="1" type="ORF">MRB53_035850</name>
</gene>
<evidence type="ECO:0000313" key="1">
    <source>
        <dbReference type="EMBL" id="KAJ8616478.1"/>
    </source>
</evidence>
<protein>
    <submittedName>
        <fullName evidence="1">Uncharacterized protein</fullName>
    </submittedName>
</protein>
<reference evidence="1 2" key="1">
    <citation type="journal article" date="2022" name="Hortic Res">
        <title>A haplotype resolved chromosomal level avocado genome allows analysis of novel avocado genes.</title>
        <authorList>
            <person name="Nath O."/>
            <person name="Fletcher S.J."/>
            <person name="Hayward A."/>
            <person name="Shaw L.M."/>
            <person name="Masouleh A.K."/>
            <person name="Furtado A."/>
            <person name="Henry R.J."/>
            <person name="Mitter N."/>
        </authorList>
    </citation>
    <scope>NUCLEOTIDE SEQUENCE [LARGE SCALE GENOMIC DNA]</scope>
    <source>
        <strain evidence="2">cv. Hass</strain>
    </source>
</reference>